<sequence>MIMIYESTTKRSKNAYTYAKRCFVERCQPIDTTSISVAFHRSYPLSASASCSDGGAVGMISNSRKDWSPLVDSFAKIEEEMPELNVRINLRIFCFKCPESQQ</sequence>
<dbReference type="Proteomes" id="UP001062846">
    <property type="component" value="Chromosome 11"/>
</dbReference>
<protein>
    <submittedName>
        <fullName evidence="1">Uncharacterized protein</fullName>
    </submittedName>
</protein>
<keyword evidence="2" id="KW-1185">Reference proteome</keyword>
<comment type="caution">
    <text evidence="1">The sequence shown here is derived from an EMBL/GenBank/DDBJ whole genome shotgun (WGS) entry which is preliminary data.</text>
</comment>
<dbReference type="EMBL" id="CM046398">
    <property type="protein sequence ID" value="KAI8532088.1"/>
    <property type="molecule type" value="Genomic_DNA"/>
</dbReference>
<organism evidence="1 2">
    <name type="scientific">Rhododendron molle</name>
    <name type="common">Chinese azalea</name>
    <name type="synonym">Azalea mollis</name>
    <dbReference type="NCBI Taxonomy" id="49168"/>
    <lineage>
        <taxon>Eukaryota</taxon>
        <taxon>Viridiplantae</taxon>
        <taxon>Streptophyta</taxon>
        <taxon>Embryophyta</taxon>
        <taxon>Tracheophyta</taxon>
        <taxon>Spermatophyta</taxon>
        <taxon>Magnoliopsida</taxon>
        <taxon>eudicotyledons</taxon>
        <taxon>Gunneridae</taxon>
        <taxon>Pentapetalae</taxon>
        <taxon>asterids</taxon>
        <taxon>Ericales</taxon>
        <taxon>Ericaceae</taxon>
        <taxon>Ericoideae</taxon>
        <taxon>Rhodoreae</taxon>
        <taxon>Rhododendron</taxon>
    </lineage>
</organism>
<proteinExistence type="predicted"/>
<evidence type="ECO:0000313" key="1">
    <source>
        <dbReference type="EMBL" id="KAI8532088.1"/>
    </source>
</evidence>
<evidence type="ECO:0000313" key="2">
    <source>
        <dbReference type="Proteomes" id="UP001062846"/>
    </source>
</evidence>
<reference evidence="1" key="1">
    <citation type="submission" date="2022-02" db="EMBL/GenBank/DDBJ databases">
        <title>Plant Genome Project.</title>
        <authorList>
            <person name="Zhang R.-G."/>
        </authorList>
    </citation>
    <scope>NUCLEOTIDE SEQUENCE</scope>
    <source>
        <strain evidence="1">AT1</strain>
    </source>
</reference>
<gene>
    <name evidence="1" type="ORF">RHMOL_Rhmol11G0185800</name>
</gene>
<accession>A0ACC0LVA3</accession>
<name>A0ACC0LVA3_RHOML</name>